<feature type="domain" description="tRNA-specific 2-thiouridylase MnmA-like central" evidence="11">
    <location>
        <begin position="221"/>
        <end position="283"/>
    </location>
</feature>
<evidence type="ECO:0000256" key="5">
    <source>
        <dbReference type="ARBA" id="ARBA00022840"/>
    </source>
</evidence>
<keyword evidence="1 9" id="KW-0820">tRNA-binding</keyword>
<evidence type="ECO:0000256" key="3">
    <source>
        <dbReference type="ARBA" id="ARBA00022694"/>
    </source>
</evidence>
<feature type="active site" description="Cysteine persulfide intermediate" evidence="9">
    <location>
        <position position="212"/>
    </location>
</feature>
<protein>
    <recommendedName>
        <fullName evidence="9">tRNA-specific 2-thiouridylase MnmA</fullName>
        <ecNumber evidence="9">2.8.1.13</ecNumber>
    </recommendedName>
</protein>
<feature type="domain" description="tRNA-specific 2-thiouridylase MnmA-like C-terminal" evidence="10">
    <location>
        <begin position="292"/>
        <end position="366"/>
    </location>
</feature>
<dbReference type="NCBIfam" id="TIGR00420">
    <property type="entry name" value="trmU"/>
    <property type="match status" value="1"/>
</dbReference>
<evidence type="ECO:0000256" key="9">
    <source>
        <dbReference type="HAMAP-Rule" id="MF_00144"/>
    </source>
</evidence>
<dbReference type="Gene3D" id="2.40.30.10">
    <property type="entry name" value="Translation factors"/>
    <property type="match status" value="1"/>
</dbReference>
<reference evidence="12 13" key="1">
    <citation type="journal article" date="2015" name="Nature">
        <title>rRNA introns, odd ribosomes, and small enigmatic genomes across a large radiation of phyla.</title>
        <authorList>
            <person name="Brown C.T."/>
            <person name="Hug L.A."/>
            <person name="Thomas B.C."/>
            <person name="Sharon I."/>
            <person name="Castelle C.J."/>
            <person name="Singh A."/>
            <person name="Wilkins M.J."/>
            <person name="Williams K.H."/>
            <person name="Banfield J.F."/>
        </authorList>
    </citation>
    <scope>NUCLEOTIDE SEQUENCE [LARGE SCALE GENOMIC DNA]</scope>
</reference>
<dbReference type="InterPro" id="IPR023382">
    <property type="entry name" value="MnmA-like_central_sf"/>
</dbReference>
<dbReference type="Pfam" id="PF03054">
    <property type="entry name" value="tRNA_Me_trans"/>
    <property type="match status" value="1"/>
</dbReference>
<dbReference type="HAMAP" id="MF_00144">
    <property type="entry name" value="tRNA_thiouridyl_MnmA"/>
    <property type="match status" value="1"/>
</dbReference>
<dbReference type="Pfam" id="PF20258">
    <property type="entry name" value="tRNA_Me_trans_C"/>
    <property type="match status" value="1"/>
</dbReference>
<keyword evidence="9" id="KW-0963">Cytoplasm</keyword>
<dbReference type="AlphaFoldDB" id="A0A0G0XGU5"/>
<evidence type="ECO:0000256" key="4">
    <source>
        <dbReference type="ARBA" id="ARBA00022741"/>
    </source>
</evidence>
<comment type="catalytic activity">
    <reaction evidence="8 9">
        <text>S-sulfanyl-L-cysteinyl-[protein] + uridine(34) in tRNA + AH2 + ATP = 2-thiouridine(34) in tRNA + L-cysteinyl-[protein] + A + AMP + diphosphate + H(+)</text>
        <dbReference type="Rhea" id="RHEA:47032"/>
        <dbReference type="Rhea" id="RHEA-COMP:10131"/>
        <dbReference type="Rhea" id="RHEA-COMP:11726"/>
        <dbReference type="Rhea" id="RHEA-COMP:11727"/>
        <dbReference type="Rhea" id="RHEA-COMP:11728"/>
        <dbReference type="ChEBI" id="CHEBI:13193"/>
        <dbReference type="ChEBI" id="CHEBI:15378"/>
        <dbReference type="ChEBI" id="CHEBI:17499"/>
        <dbReference type="ChEBI" id="CHEBI:29950"/>
        <dbReference type="ChEBI" id="CHEBI:30616"/>
        <dbReference type="ChEBI" id="CHEBI:33019"/>
        <dbReference type="ChEBI" id="CHEBI:61963"/>
        <dbReference type="ChEBI" id="CHEBI:65315"/>
        <dbReference type="ChEBI" id="CHEBI:87170"/>
        <dbReference type="ChEBI" id="CHEBI:456215"/>
        <dbReference type="EC" id="2.8.1.13"/>
    </reaction>
</comment>
<dbReference type="Pfam" id="PF20259">
    <property type="entry name" value="tRNA_Me_trans_M"/>
    <property type="match status" value="1"/>
</dbReference>
<dbReference type="GO" id="GO:0005737">
    <property type="term" value="C:cytoplasm"/>
    <property type="evidence" value="ECO:0007669"/>
    <property type="project" value="UniProtKB-SubCell"/>
</dbReference>
<dbReference type="InterPro" id="IPR004506">
    <property type="entry name" value="MnmA-like"/>
</dbReference>
<dbReference type="EC" id="2.8.1.13" evidence="9"/>
<accession>A0A0G0XGU5</accession>
<dbReference type="GO" id="GO:0005524">
    <property type="term" value="F:ATP binding"/>
    <property type="evidence" value="ECO:0007669"/>
    <property type="project" value="UniProtKB-KW"/>
</dbReference>
<dbReference type="FunFam" id="3.40.50.620:FF:000115">
    <property type="entry name" value="tRNA-specific 2-thiouridylase MnmA"/>
    <property type="match status" value="1"/>
</dbReference>
<proteinExistence type="inferred from homology"/>
<feature type="binding site" evidence="9">
    <location>
        <position position="37"/>
    </location>
    <ligand>
        <name>ATP</name>
        <dbReference type="ChEBI" id="CHEBI:30616"/>
    </ligand>
</feature>
<evidence type="ECO:0000259" key="10">
    <source>
        <dbReference type="Pfam" id="PF20258"/>
    </source>
</evidence>
<organism evidence="12 13">
    <name type="scientific">Candidatus Uhrbacteria bacterium GW2011_GWC2_41_11</name>
    <dbReference type="NCBI Taxonomy" id="1618985"/>
    <lineage>
        <taxon>Bacteria</taxon>
        <taxon>Candidatus Uhriibacteriota</taxon>
    </lineage>
</organism>
<name>A0A0G0XGU5_9BACT</name>
<feature type="site" description="Interaction with tRNA" evidence="9">
    <location>
        <position position="350"/>
    </location>
</feature>
<feature type="active site" description="Nucleophile" evidence="9">
    <location>
        <position position="115"/>
    </location>
</feature>
<keyword evidence="3 9" id="KW-0819">tRNA processing</keyword>
<dbReference type="InterPro" id="IPR014729">
    <property type="entry name" value="Rossmann-like_a/b/a_fold"/>
</dbReference>
<sequence>MNQPNGKVLVGMSGGVDSSVSAALLLEQGYEVMGAFMKNWSGDVYGPACANAEKIGEAFEECGWRAERRDAMRVAAQLGIPFFTFDFEEAYRRDVVEYMFREYAAGRTPNPDVMCNKYMKFDLFVKEADRLGCAFVATGHYARTEKNESGRIKILAGIDPNKDQTYFLWAIPPSVLSRVLFPIGHLRKPEVRKKARERGLIVAEKKDSMGICFVGEVEMRSFLKARIPEKRGNIVTTSGEVVGTHDGLAFYTIGQREGLGIGGRALPSYVIEKRLETNELVVSSNFDQSLFRQELIAEQTNWFCVPEVGIPYTARIRYRQLLAGCVITSINQDTIHLRFNEPQRAVTSGQSVVLYDGEEMLGGGIIV</sequence>
<feature type="disulfide bond" description="Alternate" evidence="9">
    <location>
        <begin position="115"/>
        <end position="212"/>
    </location>
</feature>
<dbReference type="PATRIC" id="fig|1618985.3.peg.619"/>
<dbReference type="EMBL" id="LCAH01000007">
    <property type="protein sequence ID" value="KKR86957.1"/>
    <property type="molecule type" value="Genomic_DNA"/>
</dbReference>
<evidence type="ECO:0000256" key="7">
    <source>
        <dbReference type="ARBA" id="ARBA00023157"/>
    </source>
</evidence>
<feature type="region of interest" description="Interaction with tRNA" evidence="9">
    <location>
        <begin position="317"/>
        <end position="318"/>
    </location>
</feature>
<dbReference type="SUPFAM" id="SSF52402">
    <property type="entry name" value="Adenine nucleotide alpha hydrolases-like"/>
    <property type="match status" value="1"/>
</dbReference>
<dbReference type="Gene3D" id="3.40.50.620">
    <property type="entry name" value="HUPs"/>
    <property type="match status" value="1"/>
</dbReference>
<dbReference type="InterPro" id="IPR046884">
    <property type="entry name" value="MnmA-like_central"/>
</dbReference>
<dbReference type="PANTHER" id="PTHR11933">
    <property type="entry name" value="TRNA 5-METHYLAMINOMETHYL-2-THIOURIDYLATE -METHYLTRANSFERASE"/>
    <property type="match status" value="1"/>
</dbReference>
<keyword evidence="6 9" id="KW-0694">RNA-binding</keyword>
<evidence type="ECO:0000256" key="1">
    <source>
        <dbReference type="ARBA" id="ARBA00022555"/>
    </source>
</evidence>
<evidence type="ECO:0000256" key="2">
    <source>
        <dbReference type="ARBA" id="ARBA00022679"/>
    </source>
</evidence>
<comment type="function">
    <text evidence="9">Catalyzes the 2-thiolation of uridine at the wobble position (U34) of tRNA, leading to the formation of s(2)U34.</text>
</comment>
<keyword evidence="4 9" id="KW-0547">Nucleotide-binding</keyword>
<dbReference type="PANTHER" id="PTHR11933:SF5">
    <property type="entry name" value="MITOCHONDRIAL TRNA-SPECIFIC 2-THIOURIDYLASE 1"/>
    <property type="match status" value="1"/>
</dbReference>
<dbReference type="CDD" id="cd01998">
    <property type="entry name" value="MnmA_TRMU-like"/>
    <property type="match status" value="1"/>
</dbReference>
<evidence type="ECO:0000259" key="11">
    <source>
        <dbReference type="Pfam" id="PF20259"/>
    </source>
</evidence>
<dbReference type="InterPro" id="IPR046885">
    <property type="entry name" value="MnmA-like_C"/>
</dbReference>
<comment type="caution">
    <text evidence="12">The sequence shown here is derived from an EMBL/GenBank/DDBJ whole genome shotgun (WGS) entry which is preliminary data.</text>
</comment>
<feature type="region of interest" description="Interaction with target base in tRNA" evidence="9">
    <location>
        <begin position="110"/>
        <end position="112"/>
    </location>
</feature>
<evidence type="ECO:0000256" key="6">
    <source>
        <dbReference type="ARBA" id="ARBA00022884"/>
    </source>
</evidence>
<dbReference type="Gene3D" id="2.30.30.280">
    <property type="entry name" value="Adenine nucleotide alpha hydrolases-like domains"/>
    <property type="match status" value="1"/>
</dbReference>
<gene>
    <name evidence="9" type="primary">mnmA</name>
    <name evidence="12" type="ORF">UU35_C0007G0103</name>
</gene>
<comment type="similarity">
    <text evidence="9">Belongs to the MnmA/TRMU family.</text>
</comment>
<comment type="subcellular location">
    <subcellularLocation>
        <location evidence="9">Cytoplasm</location>
    </subcellularLocation>
</comment>
<dbReference type="GO" id="GO:0002143">
    <property type="term" value="P:tRNA wobble position uridine thiolation"/>
    <property type="evidence" value="ECO:0007669"/>
    <property type="project" value="TreeGrafter"/>
</dbReference>
<keyword evidence="2 9" id="KW-0808">Transferase</keyword>
<evidence type="ECO:0000256" key="8">
    <source>
        <dbReference type="ARBA" id="ARBA00051542"/>
    </source>
</evidence>
<feature type="region of interest" description="Interaction with tRNA" evidence="9">
    <location>
        <begin position="162"/>
        <end position="164"/>
    </location>
</feature>
<feature type="site" description="Interaction with tRNA" evidence="9">
    <location>
        <position position="140"/>
    </location>
</feature>
<dbReference type="Proteomes" id="UP000034616">
    <property type="component" value="Unassembled WGS sequence"/>
</dbReference>
<evidence type="ECO:0000313" key="13">
    <source>
        <dbReference type="Proteomes" id="UP000034616"/>
    </source>
</evidence>
<dbReference type="NCBIfam" id="NF001138">
    <property type="entry name" value="PRK00143.1"/>
    <property type="match status" value="1"/>
</dbReference>
<feature type="binding site" evidence="9">
    <location>
        <begin position="11"/>
        <end position="18"/>
    </location>
    <ligand>
        <name>ATP</name>
        <dbReference type="ChEBI" id="CHEBI:30616"/>
    </ligand>
</feature>
<keyword evidence="7 9" id="KW-1015">Disulfide bond</keyword>
<evidence type="ECO:0000313" key="12">
    <source>
        <dbReference type="EMBL" id="KKR86957.1"/>
    </source>
</evidence>
<feature type="binding site" evidence="9">
    <location>
        <position position="139"/>
    </location>
    <ligand>
        <name>ATP</name>
        <dbReference type="ChEBI" id="CHEBI:30616"/>
    </ligand>
</feature>
<dbReference type="GO" id="GO:0000049">
    <property type="term" value="F:tRNA binding"/>
    <property type="evidence" value="ECO:0007669"/>
    <property type="project" value="UniProtKB-KW"/>
</dbReference>
<dbReference type="GO" id="GO:0103016">
    <property type="term" value="F:tRNA-uridine 2-sulfurtransferase activity"/>
    <property type="evidence" value="ECO:0007669"/>
    <property type="project" value="UniProtKB-EC"/>
</dbReference>
<dbReference type="FunFam" id="2.30.30.280:FF:000001">
    <property type="entry name" value="tRNA-specific 2-thiouridylase MnmA"/>
    <property type="match status" value="1"/>
</dbReference>
<keyword evidence="5 9" id="KW-0067">ATP-binding</keyword>